<comment type="caution">
    <text evidence="1">The sequence shown here is derived from an EMBL/GenBank/DDBJ whole genome shotgun (WGS) entry which is preliminary data.</text>
</comment>
<keyword evidence="2" id="KW-1185">Reference proteome</keyword>
<evidence type="ECO:0000313" key="2">
    <source>
        <dbReference type="Proteomes" id="UP000734823"/>
    </source>
</evidence>
<dbReference type="RefSeq" id="WP_187224393.1">
    <property type="nucleotide sequence ID" value="NZ_JABVED010000027.1"/>
</dbReference>
<reference evidence="1 2" key="1">
    <citation type="submission" date="2020-06" db="EMBL/GenBank/DDBJ databases">
        <title>Actinokineospora xiongansis sp. nov., isolated from soil of Baiyangdian.</title>
        <authorList>
            <person name="Zhang X."/>
        </authorList>
    </citation>
    <scope>NUCLEOTIDE SEQUENCE [LARGE SCALE GENOMIC DNA]</scope>
    <source>
        <strain evidence="1 2">HBU206404</strain>
    </source>
</reference>
<evidence type="ECO:0000313" key="1">
    <source>
        <dbReference type="EMBL" id="MBC6451319.1"/>
    </source>
</evidence>
<name>A0ABR7LF23_9PSEU</name>
<accession>A0ABR7LF23</accession>
<proteinExistence type="predicted"/>
<dbReference type="EMBL" id="JABVED010000027">
    <property type="protein sequence ID" value="MBC6451319.1"/>
    <property type="molecule type" value="Genomic_DNA"/>
</dbReference>
<sequence>MTRPSRKLITAEAFPTPALILRTNDPIGQRRVREFARKQTQAALLLHQAITDGLRAAGDVNDRVAVFTTAFEAAENWRYRIAVSSPFPSGRYAAGHAERFRTPITDDNPNLFRVGEHERLRENAVWDPATRTYIGGEETPASRTMRQIGALAAARFARSPGVDVVNNQVTLPDGRVVGGMRLLRGRAAHHAATEMIARIAAQCGDTSRIIADGDLIYAASALETDRTTTFHGAMTLLAQDHASRAAALAAWLAAAYLLYQAPRTKRGSDAINRTFLIAAGTRLLGHTPVLLHDIDLRAIVQPMDQFLAELRSAQATPT</sequence>
<protein>
    <submittedName>
        <fullName evidence="1">Uncharacterized protein</fullName>
    </submittedName>
</protein>
<dbReference type="Proteomes" id="UP000734823">
    <property type="component" value="Unassembled WGS sequence"/>
</dbReference>
<organism evidence="1 2">
    <name type="scientific">Actinokineospora xionganensis</name>
    <dbReference type="NCBI Taxonomy" id="2684470"/>
    <lineage>
        <taxon>Bacteria</taxon>
        <taxon>Bacillati</taxon>
        <taxon>Actinomycetota</taxon>
        <taxon>Actinomycetes</taxon>
        <taxon>Pseudonocardiales</taxon>
        <taxon>Pseudonocardiaceae</taxon>
        <taxon>Actinokineospora</taxon>
    </lineage>
</organism>
<gene>
    <name evidence="1" type="ORF">GPZ80_29580</name>
</gene>